<dbReference type="EMBL" id="JARYMX010000002">
    <property type="protein sequence ID" value="KAJ9561075.1"/>
    <property type="molecule type" value="Genomic_DNA"/>
</dbReference>
<feature type="transmembrane region" description="Helical" evidence="6">
    <location>
        <begin position="152"/>
        <end position="168"/>
    </location>
</feature>
<feature type="transmembrane region" description="Helical" evidence="6">
    <location>
        <begin position="46"/>
        <end position="68"/>
    </location>
</feature>
<keyword evidence="8" id="KW-1185">Reference proteome</keyword>
<evidence type="ECO:0000256" key="1">
    <source>
        <dbReference type="ARBA" id="ARBA00004141"/>
    </source>
</evidence>
<dbReference type="InterPro" id="IPR008892">
    <property type="entry name" value="COR413"/>
</dbReference>
<feature type="transmembrane region" description="Helical" evidence="6">
    <location>
        <begin position="317"/>
        <end position="336"/>
    </location>
</feature>
<protein>
    <submittedName>
        <fullName evidence="7">Uncharacterized protein</fullName>
    </submittedName>
</protein>
<evidence type="ECO:0000313" key="8">
    <source>
        <dbReference type="Proteomes" id="UP001172457"/>
    </source>
</evidence>
<evidence type="ECO:0000313" key="7">
    <source>
        <dbReference type="EMBL" id="KAJ9561075.1"/>
    </source>
</evidence>
<reference evidence="7" key="1">
    <citation type="submission" date="2023-03" db="EMBL/GenBank/DDBJ databases">
        <title>Chromosome-scale reference genome and RAD-based genetic map of yellow starthistle (Centaurea solstitialis) reveal putative structural variation and QTLs associated with invader traits.</title>
        <authorList>
            <person name="Reatini B."/>
            <person name="Cang F.A."/>
            <person name="Jiang Q."/>
            <person name="Mckibben M.T.W."/>
            <person name="Barker M.S."/>
            <person name="Rieseberg L.H."/>
            <person name="Dlugosch K.M."/>
        </authorList>
    </citation>
    <scope>NUCLEOTIDE SEQUENCE</scope>
    <source>
        <strain evidence="7">CAN-66</strain>
        <tissue evidence="7">Leaf</tissue>
    </source>
</reference>
<evidence type="ECO:0000256" key="2">
    <source>
        <dbReference type="ARBA" id="ARBA00005852"/>
    </source>
</evidence>
<feature type="transmembrane region" description="Helical" evidence="6">
    <location>
        <begin position="80"/>
        <end position="98"/>
    </location>
</feature>
<proteinExistence type="inferred from homology"/>
<feature type="transmembrane region" description="Helical" evidence="6">
    <location>
        <begin position="271"/>
        <end position="289"/>
    </location>
</feature>
<sequence length="398" mass="43966">MMKRVNNYLKMPTDSTASEAASKLINSDFKELGDAAKKLADHVIKLGVSGGLITTVLQWFACFAAIYLLVLDRTNWRTNMLTSLLVPYIFLTFPNWLFGILRGDIGRWITVVGVILRLFFPEHLADYLLLPGSLLLLVVVSPSFVAGYVRDGWIGVIICLAIGIYLLQEHIRSSGGFKNAFTKSNGISNTIGIGVKNYLRMPTDSTASEAASKLINSDFKELGDATKKLANHVIKLGVSGGLLTTILQWFACFAAIYLLVLDRTNWRTNMLTSLLVPYIFLTFPHWLFGILRGDIGRWITVVGVILRLFFPNHFADYLLLPGSLILLVVVAPSFVAGYVRDGWIGVIICLAIGCYLLQEHIRASGGFRNAFTKSNGISNTIGIVLLFVFPVWALIGLI</sequence>
<dbReference type="GO" id="GO:0016020">
    <property type="term" value="C:membrane"/>
    <property type="evidence" value="ECO:0007669"/>
    <property type="project" value="UniProtKB-SubCell"/>
</dbReference>
<feature type="transmembrane region" description="Helical" evidence="6">
    <location>
        <begin position="236"/>
        <end position="259"/>
    </location>
</feature>
<feature type="transmembrane region" description="Helical" evidence="6">
    <location>
        <begin position="342"/>
        <end position="357"/>
    </location>
</feature>
<dbReference type="AlphaFoldDB" id="A0AA38THJ3"/>
<feature type="transmembrane region" description="Helical" evidence="6">
    <location>
        <begin position="105"/>
        <end position="121"/>
    </location>
</feature>
<name>A0AA38THJ3_9ASTR</name>
<dbReference type="PANTHER" id="PTHR33596">
    <property type="entry name" value="COLD-REGULATED 413 PLASMA MEMBRANE PROTEIN 2"/>
    <property type="match status" value="1"/>
</dbReference>
<keyword evidence="5 6" id="KW-0472">Membrane</keyword>
<dbReference type="PANTHER" id="PTHR33596:SF1">
    <property type="entry name" value="COLD-REGULATED 413 PLASMA MEMBRANE PROTEIN 1-RELATED"/>
    <property type="match status" value="1"/>
</dbReference>
<evidence type="ECO:0000256" key="3">
    <source>
        <dbReference type="ARBA" id="ARBA00022692"/>
    </source>
</evidence>
<comment type="caution">
    <text evidence="7">The sequence shown here is derived from an EMBL/GenBank/DDBJ whole genome shotgun (WGS) entry which is preliminary data.</text>
</comment>
<evidence type="ECO:0000256" key="6">
    <source>
        <dbReference type="SAM" id="Phobius"/>
    </source>
</evidence>
<keyword evidence="4 6" id="KW-1133">Transmembrane helix</keyword>
<dbReference type="Proteomes" id="UP001172457">
    <property type="component" value="Chromosome 2"/>
</dbReference>
<organism evidence="7 8">
    <name type="scientific">Centaurea solstitialis</name>
    <name type="common">yellow star-thistle</name>
    <dbReference type="NCBI Taxonomy" id="347529"/>
    <lineage>
        <taxon>Eukaryota</taxon>
        <taxon>Viridiplantae</taxon>
        <taxon>Streptophyta</taxon>
        <taxon>Embryophyta</taxon>
        <taxon>Tracheophyta</taxon>
        <taxon>Spermatophyta</taxon>
        <taxon>Magnoliopsida</taxon>
        <taxon>eudicotyledons</taxon>
        <taxon>Gunneridae</taxon>
        <taxon>Pentapetalae</taxon>
        <taxon>asterids</taxon>
        <taxon>campanulids</taxon>
        <taxon>Asterales</taxon>
        <taxon>Asteraceae</taxon>
        <taxon>Carduoideae</taxon>
        <taxon>Cardueae</taxon>
        <taxon>Centaureinae</taxon>
        <taxon>Centaurea</taxon>
    </lineage>
</organism>
<keyword evidence="3 6" id="KW-0812">Transmembrane</keyword>
<evidence type="ECO:0000256" key="5">
    <source>
        <dbReference type="ARBA" id="ARBA00023136"/>
    </source>
</evidence>
<accession>A0AA38THJ3</accession>
<feature type="transmembrane region" description="Helical" evidence="6">
    <location>
        <begin position="377"/>
        <end position="395"/>
    </location>
</feature>
<dbReference type="Pfam" id="PF05562">
    <property type="entry name" value="WCOR413"/>
    <property type="match status" value="2"/>
</dbReference>
<comment type="similarity">
    <text evidence="2">Belongs to the Cold-regulated 413 protein family.</text>
</comment>
<comment type="subcellular location">
    <subcellularLocation>
        <location evidence="1">Membrane</location>
        <topology evidence="1">Multi-pass membrane protein</topology>
    </subcellularLocation>
</comment>
<gene>
    <name evidence="7" type="ORF">OSB04_006235</name>
</gene>
<evidence type="ECO:0000256" key="4">
    <source>
        <dbReference type="ARBA" id="ARBA00022989"/>
    </source>
</evidence>